<reference evidence="1 2" key="1">
    <citation type="journal article" date="2019" name="Int. J. Syst. Evol. Microbiol.">
        <title>The Global Catalogue of Microorganisms (GCM) 10K type strain sequencing project: providing services to taxonomists for standard genome sequencing and annotation.</title>
        <authorList>
            <consortium name="The Broad Institute Genomics Platform"/>
            <consortium name="The Broad Institute Genome Sequencing Center for Infectious Disease"/>
            <person name="Wu L."/>
            <person name="Ma J."/>
        </authorList>
    </citation>
    <scope>NUCLEOTIDE SEQUENCE [LARGE SCALE GENOMIC DNA]</scope>
    <source>
        <strain evidence="1 2">JCM 12393</strain>
    </source>
</reference>
<sequence>MYRMREATAGDAGSIAGMVRERSAWLSARGLGECEAAAEDFAAQAGNPDIPVWVLEHEADGVVGCTTVLGTEALPAWGFTEDERAESSLFLATTFTRPNPHRLGRLVAWWTLDRAAVEGRLWVRRGTAQERLSRYYQETQGWTLARVVDLEEVKVFLLQRRAERVPALADLMAGRGL</sequence>
<organism evidence="1 2">
    <name type="scientific">Kitasatospora putterlickiae</name>
    <dbReference type="NCBI Taxonomy" id="221725"/>
    <lineage>
        <taxon>Bacteria</taxon>
        <taxon>Bacillati</taxon>
        <taxon>Actinomycetota</taxon>
        <taxon>Actinomycetes</taxon>
        <taxon>Kitasatosporales</taxon>
        <taxon>Streptomycetaceae</taxon>
        <taxon>Kitasatospora</taxon>
    </lineage>
</organism>
<comment type="caution">
    <text evidence="1">The sequence shown here is derived from an EMBL/GenBank/DDBJ whole genome shotgun (WGS) entry which is preliminary data.</text>
</comment>
<evidence type="ECO:0000313" key="2">
    <source>
        <dbReference type="Proteomes" id="UP001499863"/>
    </source>
</evidence>
<dbReference type="RefSeq" id="WP_344339508.1">
    <property type="nucleotide sequence ID" value="NZ_BAAAKJ010000261.1"/>
</dbReference>
<evidence type="ECO:0000313" key="1">
    <source>
        <dbReference type="EMBL" id="GAA1403822.1"/>
    </source>
</evidence>
<proteinExistence type="predicted"/>
<dbReference type="EMBL" id="BAAAKJ010000261">
    <property type="protein sequence ID" value="GAA1403822.1"/>
    <property type="molecule type" value="Genomic_DNA"/>
</dbReference>
<evidence type="ECO:0008006" key="3">
    <source>
        <dbReference type="Google" id="ProtNLM"/>
    </source>
</evidence>
<name>A0ABN1YC92_9ACTN</name>
<dbReference type="Gene3D" id="3.40.630.30">
    <property type="match status" value="1"/>
</dbReference>
<accession>A0ABN1YC92</accession>
<gene>
    <name evidence="1" type="ORF">GCM10009639_49200</name>
</gene>
<protein>
    <recommendedName>
        <fullName evidence="3">N-acetyltransferase domain-containing protein</fullName>
    </recommendedName>
</protein>
<dbReference type="Proteomes" id="UP001499863">
    <property type="component" value="Unassembled WGS sequence"/>
</dbReference>
<keyword evidence="2" id="KW-1185">Reference proteome</keyword>